<keyword evidence="2" id="KW-1185">Reference proteome</keyword>
<name>U2JLZ5_9FIRM</name>
<comment type="caution">
    <text evidence="1">The sequence shown here is derived from an EMBL/GenBank/DDBJ whole genome shotgun (WGS) entry which is preliminary data.</text>
</comment>
<dbReference type="HOGENOM" id="CLU_3193409_0_0_9"/>
<proteinExistence type="predicted"/>
<feature type="non-terminal residue" evidence="1">
    <location>
        <position position="1"/>
    </location>
</feature>
<organism evidence="1 2">
    <name type="scientific">Ruminococcus callidus ATCC 27760</name>
    <dbReference type="NCBI Taxonomy" id="411473"/>
    <lineage>
        <taxon>Bacteria</taxon>
        <taxon>Bacillati</taxon>
        <taxon>Bacillota</taxon>
        <taxon>Clostridia</taxon>
        <taxon>Eubacteriales</taxon>
        <taxon>Oscillospiraceae</taxon>
        <taxon>Ruminococcus</taxon>
    </lineage>
</organism>
<sequence>ASVAQSLCGIAGYILRGNGVLCPFLFATGECRHLFFLFILCGGENF</sequence>
<dbReference type="EMBL" id="AWVF01000448">
    <property type="protein sequence ID" value="ERJ87286.1"/>
    <property type="molecule type" value="Genomic_DNA"/>
</dbReference>
<dbReference type="AlphaFoldDB" id="U2JLZ5"/>
<evidence type="ECO:0000313" key="2">
    <source>
        <dbReference type="Proteomes" id="UP000016662"/>
    </source>
</evidence>
<dbReference type="Proteomes" id="UP000016662">
    <property type="component" value="Unassembled WGS sequence"/>
</dbReference>
<gene>
    <name evidence="1" type="ORF">RUMCAL_03373</name>
</gene>
<accession>U2JLZ5</accession>
<protein>
    <submittedName>
        <fullName evidence="1">Uncharacterized protein</fullName>
    </submittedName>
</protein>
<evidence type="ECO:0000313" key="1">
    <source>
        <dbReference type="EMBL" id="ERJ87286.1"/>
    </source>
</evidence>
<reference evidence="1 2" key="1">
    <citation type="submission" date="2013-07" db="EMBL/GenBank/DDBJ databases">
        <authorList>
            <person name="Weinstock G."/>
            <person name="Sodergren E."/>
            <person name="Wylie T."/>
            <person name="Fulton L."/>
            <person name="Fulton R."/>
            <person name="Fronick C."/>
            <person name="O'Laughlin M."/>
            <person name="Godfrey J."/>
            <person name="Miner T."/>
            <person name="Herter B."/>
            <person name="Appelbaum E."/>
            <person name="Cordes M."/>
            <person name="Lek S."/>
            <person name="Wollam A."/>
            <person name="Pepin K.H."/>
            <person name="Palsikar V.B."/>
            <person name="Mitreva M."/>
            <person name="Wilson R.K."/>
        </authorList>
    </citation>
    <scope>NUCLEOTIDE SEQUENCE [LARGE SCALE GENOMIC DNA]</scope>
    <source>
        <strain evidence="1 2">ATCC 27760</strain>
    </source>
</reference>